<reference evidence="9 10" key="1">
    <citation type="submission" date="2023-01" db="EMBL/GenBank/DDBJ databases">
        <title>Analysis of 21 Apiospora genomes using comparative genomics revels a genus with tremendous synthesis potential of carbohydrate active enzymes and secondary metabolites.</title>
        <authorList>
            <person name="Sorensen T."/>
        </authorList>
    </citation>
    <scope>NUCLEOTIDE SEQUENCE [LARGE SCALE GENOMIC DNA]</scope>
    <source>
        <strain evidence="9 10">CBS 135458</strain>
    </source>
</reference>
<feature type="compositionally biased region" description="Acidic residues" evidence="7">
    <location>
        <begin position="158"/>
        <end position="168"/>
    </location>
</feature>
<accession>A0ABR1TQ79</accession>
<dbReference type="PANTHER" id="PTHR13215">
    <property type="entry name" value="RNA POLYMERASE II TRANSCRIPTIONAL COACTIVATOR"/>
    <property type="match status" value="1"/>
</dbReference>
<dbReference type="RefSeq" id="XP_066711031.1">
    <property type="nucleotide sequence ID" value="XM_066861921.1"/>
</dbReference>
<evidence type="ECO:0000256" key="6">
    <source>
        <dbReference type="ARBA" id="ARBA00023242"/>
    </source>
</evidence>
<protein>
    <submittedName>
        <fullName evidence="9">Transcriptional Coactivator p15</fullName>
    </submittedName>
</protein>
<evidence type="ECO:0000256" key="2">
    <source>
        <dbReference type="ARBA" id="ARBA00009001"/>
    </source>
</evidence>
<proteinExistence type="inferred from homology"/>
<dbReference type="Proteomes" id="UP001480595">
    <property type="component" value="Unassembled WGS sequence"/>
</dbReference>
<evidence type="ECO:0000256" key="1">
    <source>
        <dbReference type="ARBA" id="ARBA00004123"/>
    </source>
</evidence>
<feature type="compositionally biased region" description="Basic residues" evidence="7">
    <location>
        <begin position="1"/>
        <end position="10"/>
    </location>
</feature>
<dbReference type="EMBL" id="JAQQWL010000011">
    <property type="protein sequence ID" value="KAK8048782.1"/>
    <property type="molecule type" value="Genomic_DNA"/>
</dbReference>
<evidence type="ECO:0000256" key="5">
    <source>
        <dbReference type="ARBA" id="ARBA00023163"/>
    </source>
</evidence>
<dbReference type="InterPro" id="IPR045125">
    <property type="entry name" value="Sub1/Tcp4-like"/>
</dbReference>
<gene>
    <name evidence="9" type="ORF">PG994_010512</name>
</gene>
<organism evidence="9 10">
    <name type="scientific">Apiospora phragmitis</name>
    <dbReference type="NCBI Taxonomy" id="2905665"/>
    <lineage>
        <taxon>Eukaryota</taxon>
        <taxon>Fungi</taxon>
        <taxon>Dikarya</taxon>
        <taxon>Ascomycota</taxon>
        <taxon>Pezizomycotina</taxon>
        <taxon>Sordariomycetes</taxon>
        <taxon>Xylariomycetidae</taxon>
        <taxon>Amphisphaeriales</taxon>
        <taxon>Apiosporaceae</taxon>
        <taxon>Apiospora</taxon>
    </lineage>
</organism>
<comment type="subcellular location">
    <subcellularLocation>
        <location evidence="1">Nucleus</location>
    </subcellularLocation>
</comment>
<evidence type="ECO:0000256" key="4">
    <source>
        <dbReference type="ARBA" id="ARBA00023125"/>
    </source>
</evidence>
<feature type="compositionally biased region" description="Low complexity" evidence="7">
    <location>
        <begin position="124"/>
        <end position="139"/>
    </location>
</feature>
<dbReference type="Pfam" id="PF02229">
    <property type="entry name" value="PC4"/>
    <property type="match status" value="1"/>
</dbReference>
<keyword evidence="6" id="KW-0539">Nucleus</keyword>
<keyword evidence="5" id="KW-0804">Transcription</keyword>
<dbReference type="InterPro" id="IPR003173">
    <property type="entry name" value="PC4_C"/>
</dbReference>
<evidence type="ECO:0000256" key="3">
    <source>
        <dbReference type="ARBA" id="ARBA00023015"/>
    </source>
</evidence>
<dbReference type="GeneID" id="92094984"/>
<feature type="region of interest" description="Disordered" evidence="7">
    <location>
        <begin position="117"/>
        <end position="168"/>
    </location>
</feature>
<sequence>MSGYKNAKRSRRDDDSDSEAEVAKPTKTTKKVKTGKNADVTEGGVDKDTEGNSFWPLTATRRVVISEFKSKPLISVREYYTDAAGEMKPGKKGISLTLDQWNNLMKATTEVNAELAAKGHAVTDPSSSSAPAASTSAAKPSKDSDKLKKSKKANIEATSDEEDEEDAK</sequence>
<dbReference type="Gene3D" id="2.30.31.10">
    <property type="entry name" value="Transcriptional Coactivator Pc4, Chain A"/>
    <property type="match status" value="1"/>
</dbReference>
<evidence type="ECO:0000259" key="8">
    <source>
        <dbReference type="Pfam" id="PF02229"/>
    </source>
</evidence>
<name>A0ABR1TQ79_9PEZI</name>
<comment type="similarity">
    <text evidence="2">Belongs to the transcriptional coactivator PC4 family.</text>
</comment>
<dbReference type="InterPro" id="IPR009044">
    <property type="entry name" value="ssDNA-bd_transcriptional_reg"/>
</dbReference>
<evidence type="ECO:0000313" key="9">
    <source>
        <dbReference type="EMBL" id="KAK8048782.1"/>
    </source>
</evidence>
<keyword evidence="10" id="KW-1185">Reference proteome</keyword>
<comment type="caution">
    <text evidence="9">The sequence shown here is derived from an EMBL/GenBank/DDBJ whole genome shotgun (WGS) entry which is preliminary data.</text>
</comment>
<evidence type="ECO:0000313" key="10">
    <source>
        <dbReference type="Proteomes" id="UP001480595"/>
    </source>
</evidence>
<keyword evidence="3" id="KW-0805">Transcription regulation</keyword>
<keyword evidence="4" id="KW-0238">DNA-binding</keyword>
<feature type="domain" description="Transcriptional coactivator p15 (PC4) C-terminal" evidence="8">
    <location>
        <begin position="55"/>
        <end position="107"/>
    </location>
</feature>
<evidence type="ECO:0000256" key="7">
    <source>
        <dbReference type="SAM" id="MobiDB-lite"/>
    </source>
</evidence>
<feature type="region of interest" description="Disordered" evidence="7">
    <location>
        <begin position="1"/>
        <end position="53"/>
    </location>
</feature>
<dbReference type="SUPFAM" id="SSF54447">
    <property type="entry name" value="ssDNA-binding transcriptional regulator domain"/>
    <property type="match status" value="1"/>
</dbReference>